<dbReference type="AlphaFoldDB" id="A0A0M7AGC9"/>
<dbReference type="Pfam" id="PF13672">
    <property type="entry name" value="PP2C_2"/>
    <property type="match status" value="1"/>
</dbReference>
<dbReference type="Proteomes" id="UP000049983">
    <property type="component" value="Unassembled WGS sequence"/>
</dbReference>
<accession>A0A0M7AGC9</accession>
<dbReference type="OrthoDB" id="9805674at2"/>
<sequence>MTEGWMIGASSVIGPAHIRRGLPNQDAAAVRPSGDKPTPVIFGALSDGHGASPHFRSDRGSRIAVESAIELLQWTAESSEDIDIDSLAQTVVESWRKRVDDDVAQDPYEQGVAEHYSPYGATMLGLMADDRQVCLMQLGDGDILLGFPDGRIERPIAPDTGLWGEQTYSLCLPNAENHLHGWVAHRDWDDELPDFILAGSDGVSKSLVSEDAFHDVAAQYRERCRSGAEVFSQTMSALPQWLENLAANGSGDDASMILAVKLKPNGTMR</sequence>
<feature type="domain" description="PPM-type phosphatase" evidence="1">
    <location>
        <begin position="13"/>
        <end position="242"/>
    </location>
</feature>
<dbReference type="InterPro" id="IPR036457">
    <property type="entry name" value="PPM-type-like_dom_sf"/>
</dbReference>
<dbReference type="Gene3D" id="3.60.40.10">
    <property type="entry name" value="PPM-type phosphatase domain"/>
    <property type="match status" value="1"/>
</dbReference>
<name>A0A0M7AGC9_9HYPH</name>
<dbReference type="EMBL" id="CXWC01000011">
    <property type="protein sequence ID" value="CTQ73476.1"/>
    <property type="molecule type" value="Genomic_DNA"/>
</dbReference>
<proteinExistence type="predicted"/>
<evidence type="ECO:0000313" key="3">
    <source>
        <dbReference type="Proteomes" id="UP000049983"/>
    </source>
</evidence>
<protein>
    <recommendedName>
        <fullName evidence="1">PPM-type phosphatase domain-containing protein</fullName>
    </recommendedName>
</protein>
<keyword evidence="3" id="KW-1185">Reference proteome</keyword>
<evidence type="ECO:0000313" key="2">
    <source>
        <dbReference type="EMBL" id="CTQ73476.1"/>
    </source>
</evidence>
<evidence type="ECO:0000259" key="1">
    <source>
        <dbReference type="Pfam" id="PF13672"/>
    </source>
</evidence>
<dbReference type="SUPFAM" id="SSF81606">
    <property type="entry name" value="PP2C-like"/>
    <property type="match status" value="1"/>
</dbReference>
<dbReference type="GeneID" id="97671008"/>
<reference evidence="3" key="1">
    <citation type="submission" date="2015-07" db="EMBL/GenBank/DDBJ databases">
        <authorList>
            <person name="Rodrigo-Torres Lidia"/>
            <person name="Arahal R.David."/>
        </authorList>
    </citation>
    <scope>NUCLEOTIDE SEQUENCE [LARGE SCALE GENOMIC DNA]</scope>
    <source>
        <strain evidence="3">CECT 5096</strain>
    </source>
</reference>
<dbReference type="RefSeq" id="WP_055111675.1">
    <property type="nucleotide sequence ID" value="NZ_CXWA01000006.1"/>
</dbReference>
<organism evidence="2 3">
    <name type="scientific">Roseibium album</name>
    <dbReference type="NCBI Taxonomy" id="311410"/>
    <lineage>
        <taxon>Bacteria</taxon>
        <taxon>Pseudomonadati</taxon>
        <taxon>Pseudomonadota</taxon>
        <taxon>Alphaproteobacteria</taxon>
        <taxon>Hyphomicrobiales</taxon>
        <taxon>Stappiaceae</taxon>
        <taxon>Roseibium</taxon>
    </lineage>
</organism>
<dbReference type="InterPro" id="IPR001932">
    <property type="entry name" value="PPM-type_phosphatase-like_dom"/>
</dbReference>
<dbReference type="STRING" id="311410.LA5095_00530"/>
<gene>
    <name evidence="2" type="ORF">LA5096_03670</name>
</gene>